<reference evidence="2" key="1">
    <citation type="submission" date="2018-10" db="EMBL/GenBank/DDBJ databases">
        <title>Metagenomes of soda lake microbial mats from the interior of British Columbia, Canada.</title>
        <authorList>
            <person name="Zorz J.K."/>
            <person name="Sharp C."/>
            <person name="Kleiner M."/>
            <person name="Dong X."/>
            <person name="Strous M."/>
        </authorList>
    </citation>
    <scope>NUCLEOTIDE SEQUENCE</scope>
    <source>
        <strain evidence="2">LCM1.Bin51</strain>
    </source>
</reference>
<name>A0A651DID0_9BACI</name>
<dbReference type="AlphaFoldDB" id="A0A651DID0"/>
<accession>A0A651DID0</accession>
<comment type="caution">
    <text evidence="2">The sequence shown here is derived from an EMBL/GenBank/DDBJ whole genome shotgun (WGS) entry which is preliminary data.</text>
</comment>
<organism evidence="2">
    <name type="scientific">Alkalicoccus sp</name>
    <dbReference type="NCBI Taxonomy" id="2005376"/>
    <lineage>
        <taxon>Bacteria</taxon>
        <taxon>Bacillati</taxon>
        <taxon>Bacillota</taxon>
        <taxon>Bacilli</taxon>
        <taxon>Bacillales</taxon>
        <taxon>Bacillaceae</taxon>
        <taxon>Alkalicoccus</taxon>
    </lineage>
</organism>
<keyword evidence="1" id="KW-0812">Transmembrane</keyword>
<keyword evidence="1" id="KW-0472">Membrane</keyword>
<evidence type="ECO:0000256" key="1">
    <source>
        <dbReference type="SAM" id="Phobius"/>
    </source>
</evidence>
<feature type="transmembrane region" description="Helical" evidence="1">
    <location>
        <begin position="87"/>
        <end position="106"/>
    </location>
</feature>
<dbReference type="EMBL" id="REBZ01000096">
    <property type="protein sequence ID" value="TVP84842.1"/>
    <property type="molecule type" value="Genomic_DNA"/>
</dbReference>
<keyword evidence="1" id="KW-1133">Transmembrane helix</keyword>
<evidence type="ECO:0000313" key="2">
    <source>
        <dbReference type="EMBL" id="TVP84842.1"/>
    </source>
</evidence>
<proteinExistence type="predicted"/>
<sequence>MEEGDWKIPQGVSTRKLKISSTASLPVGSEVCLQPSVNFNIALFKNVQERRGWYKIIRQELIRPGGMKNISLIAFIKGGSICKNEKILFFFAFLYIIFPIYCKMVIV</sequence>
<protein>
    <submittedName>
        <fullName evidence="2">Uncharacterized protein</fullName>
    </submittedName>
</protein>
<gene>
    <name evidence="2" type="ORF">EA344_05755</name>
</gene>